<dbReference type="EMBL" id="GL376590">
    <property type="status" value="NOT_ANNOTATED_CDS"/>
    <property type="molecule type" value="Genomic_DNA"/>
</dbReference>
<evidence type="ECO:0008006" key="4">
    <source>
        <dbReference type="Google" id="ProtNLM"/>
    </source>
</evidence>
<reference evidence="2" key="3">
    <citation type="submission" date="2015-02" db="UniProtKB">
        <authorList>
            <consortium name="EnsemblProtists"/>
        </authorList>
    </citation>
    <scope>IDENTIFICATION</scope>
    <source>
        <strain evidence="2">DAOM BR144</strain>
    </source>
</reference>
<dbReference type="AlphaFoldDB" id="K3X100"/>
<keyword evidence="1" id="KW-0732">Signal</keyword>
<evidence type="ECO:0000313" key="2">
    <source>
        <dbReference type="EnsemblProtists" id="PYU1_T010899"/>
    </source>
</evidence>
<proteinExistence type="predicted"/>
<dbReference type="HOGENOM" id="CLU_3110592_0_0_1"/>
<dbReference type="InParanoid" id="K3X100"/>
<reference evidence="3" key="1">
    <citation type="journal article" date="2010" name="Genome Biol.">
        <title>Genome sequence of the necrotrophic plant pathogen Pythium ultimum reveals original pathogenicity mechanisms and effector repertoire.</title>
        <authorList>
            <person name="Levesque C.A."/>
            <person name="Brouwer H."/>
            <person name="Cano L."/>
            <person name="Hamilton J.P."/>
            <person name="Holt C."/>
            <person name="Huitema E."/>
            <person name="Raffaele S."/>
            <person name="Robideau G.P."/>
            <person name="Thines M."/>
            <person name="Win J."/>
            <person name="Zerillo M.M."/>
            <person name="Beakes G.W."/>
            <person name="Boore J.L."/>
            <person name="Busam D."/>
            <person name="Dumas B."/>
            <person name="Ferriera S."/>
            <person name="Fuerstenberg S.I."/>
            <person name="Gachon C.M."/>
            <person name="Gaulin E."/>
            <person name="Govers F."/>
            <person name="Grenville-Briggs L."/>
            <person name="Horner N."/>
            <person name="Hostetler J."/>
            <person name="Jiang R.H."/>
            <person name="Johnson J."/>
            <person name="Krajaejun T."/>
            <person name="Lin H."/>
            <person name="Meijer H.J."/>
            <person name="Moore B."/>
            <person name="Morris P."/>
            <person name="Phuntmart V."/>
            <person name="Puiu D."/>
            <person name="Shetty J."/>
            <person name="Stajich J.E."/>
            <person name="Tripathy S."/>
            <person name="Wawra S."/>
            <person name="van West P."/>
            <person name="Whitty B.R."/>
            <person name="Coutinho P.M."/>
            <person name="Henrissat B."/>
            <person name="Martin F."/>
            <person name="Thomas P.D."/>
            <person name="Tyler B.M."/>
            <person name="De Vries R.P."/>
            <person name="Kamoun S."/>
            <person name="Yandell M."/>
            <person name="Tisserat N."/>
            <person name="Buell C.R."/>
        </authorList>
    </citation>
    <scope>NUCLEOTIDE SEQUENCE</scope>
    <source>
        <strain evidence="3">DAOM:BR144</strain>
    </source>
</reference>
<dbReference type="EnsemblProtists" id="PYU1_T010899">
    <property type="protein sequence ID" value="PYU1_T010899"/>
    <property type="gene ID" value="PYU1_G010876"/>
</dbReference>
<accession>K3X100</accession>
<protein>
    <recommendedName>
        <fullName evidence="4">RxLR effector protein</fullName>
    </recommendedName>
</protein>
<evidence type="ECO:0000256" key="1">
    <source>
        <dbReference type="SAM" id="SignalP"/>
    </source>
</evidence>
<feature type="chain" id="PRO_5003868431" description="RxLR effector protein" evidence="1">
    <location>
        <begin position="19"/>
        <end position="51"/>
    </location>
</feature>
<evidence type="ECO:0000313" key="3">
    <source>
        <dbReference type="Proteomes" id="UP000019132"/>
    </source>
</evidence>
<organism evidence="2 3">
    <name type="scientific">Globisporangium ultimum (strain ATCC 200006 / CBS 805.95 / DAOM BR144)</name>
    <name type="common">Pythium ultimum</name>
    <dbReference type="NCBI Taxonomy" id="431595"/>
    <lineage>
        <taxon>Eukaryota</taxon>
        <taxon>Sar</taxon>
        <taxon>Stramenopiles</taxon>
        <taxon>Oomycota</taxon>
        <taxon>Peronosporomycetes</taxon>
        <taxon>Pythiales</taxon>
        <taxon>Pythiaceae</taxon>
        <taxon>Globisporangium</taxon>
    </lineage>
</organism>
<name>K3X100_GLOUD</name>
<dbReference type="OMA" id="MQVIIGP"/>
<dbReference type="VEuPathDB" id="FungiDB:PYU1_G010876"/>
<dbReference type="eggNOG" id="ENOG502T1XN">
    <property type="taxonomic scope" value="Eukaryota"/>
</dbReference>
<dbReference type="Proteomes" id="UP000019132">
    <property type="component" value="Unassembled WGS sequence"/>
</dbReference>
<feature type="signal peptide" evidence="1">
    <location>
        <begin position="1"/>
        <end position="18"/>
    </location>
</feature>
<reference evidence="3" key="2">
    <citation type="submission" date="2010-04" db="EMBL/GenBank/DDBJ databases">
        <authorList>
            <person name="Buell R."/>
            <person name="Hamilton J."/>
            <person name="Hostetler J."/>
        </authorList>
    </citation>
    <scope>NUCLEOTIDE SEQUENCE [LARGE SCALE GENOMIC DNA]</scope>
    <source>
        <strain evidence="3">DAOM:BR144</strain>
    </source>
</reference>
<keyword evidence="3" id="KW-1185">Reference proteome</keyword>
<sequence>MNGFTRFVLAGGLIVAASQLVAGPLADWNARREGAAELKRMAQPKKKSDEE</sequence>